<dbReference type="AlphaFoldDB" id="A0A4R2M652"/>
<dbReference type="EMBL" id="SLXD01000014">
    <property type="protein sequence ID" value="TCO99786.1"/>
    <property type="molecule type" value="Genomic_DNA"/>
</dbReference>
<name>A0A4R2M652_RUBGE</name>
<dbReference type="RefSeq" id="WP_132649095.1">
    <property type="nucleotide sequence ID" value="NZ_CP181386.1"/>
</dbReference>
<dbReference type="PANTHER" id="PTHR48228:SF5">
    <property type="entry name" value="ALPHA-METHYLACYL-COA RACEMASE"/>
    <property type="match status" value="1"/>
</dbReference>
<comment type="caution">
    <text evidence="1">The sequence shown here is derived from an EMBL/GenBank/DDBJ whole genome shotgun (WGS) entry which is preliminary data.</text>
</comment>
<dbReference type="Pfam" id="PF02515">
    <property type="entry name" value="CoA_transf_3"/>
    <property type="match status" value="1"/>
</dbReference>
<dbReference type="GeneID" id="99685454"/>
<dbReference type="Proteomes" id="UP000295106">
    <property type="component" value="Unassembled WGS sequence"/>
</dbReference>
<dbReference type="SUPFAM" id="SSF89796">
    <property type="entry name" value="CoA-transferase family III (CaiB/BaiF)"/>
    <property type="match status" value="1"/>
</dbReference>
<sequence>MSGPLAGLRVIEFAGLGPAPFAAMLLADLGAEVLRITRPGVEPDPRDVTTRSRAALALDLRDPDGAAAALALAARADLLIEGFRPGVMERLGLGPDVVLARRPSLVYGRMTGWGQDGPLAQAAGHDIDYIAISGALAAIGVPGRPPVPPANYLGDFGGGAMLLVVGLLAALLEARGSGRGQVVDAAMCDGAALLSAFMVGWKAQGLWSRPRGENMLDGGAHFYACYDCADGKPIAVGAIEPQFYAELRRRAGLDDPAFDAQLDAGRWPELKDRLAAVFRTRTRAEWCALLEGTDACFAPVLDWDEAPHHSHNAARGNWLEAGGVMQPAPAPRFSRTAARTPEPPTATTLAAALAAWPAR</sequence>
<dbReference type="GO" id="GO:0003824">
    <property type="term" value="F:catalytic activity"/>
    <property type="evidence" value="ECO:0007669"/>
    <property type="project" value="InterPro"/>
</dbReference>
<dbReference type="OrthoDB" id="8523055at2"/>
<reference evidence="1 2" key="1">
    <citation type="submission" date="2019-03" db="EMBL/GenBank/DDBJ databases">
        <title>Genomic Encyclopedia of Type Strains, Phase IV (KMG-IV): sequencing the most valuable type-strain genomes for metagenomic binning, comparative biology and taxonomic classification.</title>
        <authorList>
            <person name="Goeker M."/>
        </authorList>
    </citation>
    <scope>NUCLEOTIDE SEQUENCE [LARGE SCALE GENOMIC DNA]</scope>
    <source>
        <strain evidence="1 2">DSM 1709</strain>
    </source>
</reference>
<dbReference type="InterPro" id="IPR044855">
    <property type="entry name" value="CoA-Trfase_III_dom3_sf"/>
</dbReference>
<dbReference type="Gene3D" id="3.30.1540.10">
    <property type="entry name" value="formyl-coa transferase, domain 3"/>
    <property type="match status" value="1"/>
</dbReference>
<dbReference type="Gene3D" id="3.40.50.10540">
    <property type="entry name" value="Crotonobetainyl-coa:carnitine coa-transferase, domain 1"/>
    <property type="match status" value="1"/>
</dbReference>
<dbReference type="InterPro" id="IPR050509">
    <property type="entry name" value="CoA-transferase_III"/>
</dbReference>
<proteinExistence type="predicted"/>
<gene>
    <name evidence="1" type="ORF">EV684_11483</name>
</gene>
<protein>
    <submittedName>
        <fullName evidence="1">Alpha-methylacyl-CoA racemase</fullName>
    </submittedName>
</protein>
<organism evidence="1 2">
    <name type="scientific">Rubrivivax gelatinosus</name>
    <name type="common">Rhodocyclus gelatinosus</name>
    <name type="synonym">Rhodopseudomonas gelatinosa</name>
    <dbReference type="NCBI Taxonomy" id="28068"/>
    <lineage>
        <taxon>Bacteria</taxon>
        <taxon>Pseudomonadati</taxon>
        <taxon>Pseudomonadota</taxon>
        <taxon>Betaproteobacteria</taxon>
        <taxon>Burkholderiales</taxon>
        <taxon>Sphaerotilaceae</taxon>
        <taxon>Rubrivivax</taxon>
    </lineage>
</organism>
<dbReference type="InterPro" id="IPR023606">
    <property type="entry name" value="CoA-Trfase_III_dom_1_sf"/>
</dbReference>
<evidence type="ECO:0000313" key="2">
    <source>
        <dbReference type="Proteomes" id="UP000295106"/>
    </source>
</evidence>
<dbReference type="InterPro" id="IPR003673">
    <property type="entry name" value="CoA-Trfase_fam_III"/>
</dbReference>
<accession>A0A4R2M652</accession>
<evidence type="ECO:0000313" key="1">
    <source>
        <dbReference type="EMBL" id="TCO99786.1"/>
    </source>
</evidence>
<dbReference type="PANTHER" id="PTHR48228">
    <property type="entry name" value="SUCCINYL-COA--D-CITRAMALATE COA-TRANSFERASE"/>
    <property type="match status" value="1"/>
</dbReference>